<dbReference type="HOGENOM" id="CLU_049888_1_0_1"/>
<dbReference type="STRING" id="7719.ENSCINP00000019144"/>
<dbReference type="InterPro" id="IPR006073">
    <property type="entry name" value="GTP-bd"/>
</dbReference>
<name>F6TM04_CIOIN</name>
<reference evidence="3" key="1">
    <citation type="journal article" date="2002" name="Science">
        <title>The draft genome of Ciona intestinalis: insights into chordate and vertebrate origins.</title>
        <authorList>
            <person name="Dehal P."/>
            <person name="Satou Y."/>
            <person name="Campbell R.K."/>
            <person name="Chapman J."/>
            <person name="Degnan B."/>
            <person name="De Tomaso A."/>
            <person name="Davidson B."/>
            <person name="Di Gregorio A."/>
            <person name="Gelpke M."/>
            <person name="Goodstein D.M."/>
            <person name="Harafuji N."/>
            <person name="Hastings K.E."/>
            <person name="Ho I."/>
            <person name="Hotta K."/>
            <person name="Huang W."/>
            <person name="Kawashima T."/>
            <person name="Lemaire P."/>
            <person name="Martinez D."/>
            <person name="Meinertzhagen I.A."/>
            <person name="Necula S."/>
            <person name="Nonaka M."/>
            <person name="Putnam N."/>
            <person name="Rash S."/>
            <person name="Saiga H."/>
            <person name="Satake M."/>
            <person name="Terry A."/>
            <person name="Yamada L."/>
            <person name="Wang H.G."/>
            <person name="Awazu S."/>
            <person name="Azumi K."/>
            <person name="Boore J."/>
            <person name="Branno M."/>
            <person name="Chin-Bow S."/>
            <person name="DeSantis R."/>
            <person name="Doyle S."/>
            <person name="Francino P."/>
            <person name="Keys D.N."/>
            <person name="Haga S."/>
            <person name="Hayashi H."/>
            <person name="Hino K."/>
            <person name="Imai K.S."/>
            <person name="Inaba K."/>
            <person name="Kano S."/>
            <person name="Kobayashi K."/>
            <person name="Kobayashi M."/>
            <person name="Lee B.I."/>
            <person name="Makabe K.W."/>
            <person name="Manohar C."/>
            <person name="Matassi G."/>
            <person name="Medina M."/>
            <person name="Mochizuki Y."/>
            <person name="Mount S."/>
            <person name="Morishita T."/>
            <person name="Miura S."/>
            <person name="Nakayama A."/>
            <person name="Nishizaka S."/>
            <person name="Nomoto H."/>
            <person name="Ohta F."/>
            <person name="Oishi K."/>
            <person name="Rigoutsos I."/>
            <person name="Sano M."/>
            <person name="Sasaki A."/>
            <person name="Sasakura Y."/>
            <person name="Shoguchi E."/>
            <person name="Shin-i T."/>
            <person name="Spagnuolo A."/>
            <person name="Stainier D."/>
            <person name="Suzuki M.M."/>
            <person name="Tassy O."/>
            <person name="Takatori N."/>
            <person name="Tokuoka M."/>
            <person name="Yagi K."/>
            <person name="Yoshizaki F."/>
            <person name="Wada S."/>
            <person name="Zhang C."/>
            <person name="Hyatt P.D."/>
            <person name="Larimer F."/>
            <person name="Detter C."/>
            <person name="Doggett N."/>
            <person name="Glavina T."/>
            <person name="Hawkins T."/>
            <person name="Richardson P."/>
            <person name="Lucas S."/>
            <person name="Kohara Y."/>
            <person name="Levine M."/>
            <person name="Satoh N."/>
            <person name="Rokhsar D.S."/>
        </authorList>
    </citation>
    <scope>NUCLEOTIDE SEQUENCE [LARGE SCALE GENOMIC DNA]</scope>
</reference>
<dbReference type="SUPFAM" id="SSF52540">
    <property type="entry name" value="P-loop containing nucleoside triphosphate hydrolases"/>
    <property type="match status" value="1"/>
</dbReference>
<protein>
    <recommendedName>
        <fullName evidence="1">G domain-containing protein</fullName>
    </recommendedName>
</protein>
<reference evidence="2" key="4">
    <citation type="submission" date="2025-09" db="UniProtKB">
        <authorList>
            <consortium name="Ensembl"/>
        </authorList>
    </citation>
    <scope>IDENTIFICATION</scope>
</reference>
<dbReference type="EMBL" id="EAAA01001038">
    <property type="status" value="NOT_ANNOTATED_CDS"/>
    <property type="molecule type" value="Genomic_DNA"/>
</dbReference>
<keyword evidence="3" id="KW-1185">Reference proteome</keyword>
<dbReference type="InterPro" id="IPR027417">
    <property type="entry name" value="P-loop_NTPase"/>
</dbReference>
<dbReference type="GeneTree" id="ENSGT00940000168026"/>
<dbReference type="PANTHER" id="PTHR14241:SF32">
    <property type="entry name" value="VWFA DOMAIN-CONTAINING PROTEIN-RELATED"/>
    <property type="match status" value="1"/>
</dbReference>
<evidence type="ECO:0000313" key="3">
    <source>
        <dbReference type="Proteomes" id="UP000008144"/>
    </source>
</evidence>
<dbReference type="OMA" id="NSIFRNH"/>
<dbReference type="AlphaFoldDB" id="F6TM04"/>
<dbReference type="Proteomes" id="UP000008144">
    <property type="component" value="Chromosome 12"/>
</dbReference>
<dbReference type="Gene3D" id="3.40.50.300">
    <property type="entry name" value="P-loop containing nucleotide triphosphate hydrolases"/>
    <property type="match status" value="1"/>
</dbReference>
<dbReference type="GO" id="GO:0005525">
    <property type="term" value="F:GTP binding"/>
    <property type="evidence" value="ECO:0007669"/>
    <property type="project" value="InterPro"/>
</dbReference>
<sequence length="288" mass="32467">MSFLGGGALLKSQWRNLAWDEKSRFELIETIREYKPLAQVGVQQARLLLLGHVNVGKSSFFNTINSIFRNHVTAQAPVGSPRDQRSITTKMRAYQVRNGREGKDLNFKIVDTMGIEEERRRGFDPTELPYLLDGHVSDNHQFDPSGNISPEMPGFQKLPKLPEKIHCCIFVIDATSVSSLSDELLNKLNDMRTKITGRGIPIIVLMTKIDKACDQTRGDVSLVYKSATIQHLIAQTSSKIGVPVSHVLPVKNYTHEIELDPWVDVLALSALQQMLRFTDNYFDECLVT</sequence>
<evidence type="ECO:0000313" key="2">
    <source>
        <dbReference type="Ensembl" id="ENSCINP00000019144.3"/>
    </source>
</evidence>
<evidence type="ECO:0000259" key="1">
    <source>
        <dbReference type="Pfam" id="PF01926"/>
    </source>
</evidence>
<dbReference type="CDD" id="cd00882">
    <property type="entry name" value="Ras_like_GTPase"/>
    <property type="match status" value="1"/>
</dbReference>
<dbReference type="Pfam" id="PF01926">
    <property type="entry name" value="MMR_HSR1"/>
    <property type="match status" value="1"/>
</dbReference>
<dbReference type="Ensembl" id="ENSCINT00000019144.3">
    <property type="protein sequence ID" value="ENSCINP00000019144.3"/>
    <property type="gene ID" value="ENSCING00000009411.3"/>
</dbReference>
<reference evidence="2" key="3">
    <citation type="submission" date="2025-08" db="UniProtKB">
        <authorList>
            <consortium name="Ensembl"/>
        </authorList>
    </citation>
    <scope>IDENTIFICATION</scope>
</reference>
<dbReference type="PANTHER" id="PTHR14241">
    <property type="entry name" value="INTERFERON-INDUCED PROTEIN 44"/>
    <property type="match status" value="1"/>
</dbReference>
<dbReference type="InParanoid" id="F6TM04"/>
<proteinExistence type="predicted"/>
<feature type="domain" description="G" evidence="1">
    <location>
        <begin position="47"/>
        <end position="207"/>
    </location>
</feature>
<accession>F6TM04</accession>
<reference evidence="2" key="2">
    <citation type="journal article" date="2008" name="Genome Biol.">
        <title>Improved genome assembly and evidence-based global gene model set for the chordate Ciona intestinalis: new insight into intron and operon populations.</title>
        <authorList>
            <person name="Satou Y."/>
            <person name="Mineta K."/>
            <person name="Ogasawara M."/>
            <person name="Sasakura Y."/>
            <person name="Shoguchi E."/>
            <person name="Ueno K."/>
            <person name="Yamada L."/>
            <person name="Matsumoto J."/>
            <person name="Wasserscheid J."/>
            <person name="Dewar K."/>
            <person name="Wiley G.B."/>
            <person name="Macmil S.L."/>
            <person name="Roe B.A."/>
            <person name="Zeller R.W."/>
            <person name="Hastings K.E."/>
            <person name="Lemaire P."/>
            <person name="Lindquist E."/>
            <person name="Endo T."/>
            <person name="Hotta K."/>
            <person name="Inaba K."/>
        </authorList>
    </citation>
    <scope>NUCLEOTIDE SEQUENCE [LARGE SCALE GENOMIC DNA]</scope>
    <source>
        <strain evidence="2">wild type</strain>
    </source>
</reference>
<organism evidence="2 3">
    <name type="scientific">Ciona intestinalis</name>
    <name type="common">Transparent sea squirt</name>
    <name type="synonym">Ascidia intestinalis</name>
    <dbReference type="NCBI Taxonomy" id="7719"/>
    <lineage>
        <taxon>Eukaryota</taxon>
        <taxon>Metazoa</taxon>
        <taxon>Chordata</taxon>
        <taxon>Tunicata</taxon>
        <taxon>Ascidiacea</taxon>
        <taxon>Phlebobranchia</taxon>
        <taxon>Cionidae</taxon>
        <taxon>Ciona</taxon>
    </lineage>
</organism>